<feature type="non-terminal residue" evidence="1">
    <location>
        <position position="1"/>
    </location>
</feature>
<accession>E2BYQ0</accession>
<name>E2BYQ0_HARSA</name>
<evidence type="ECO:0000313" key="2">
    <source>
        <dbReference type="Proteomes" id="UP000008237"/>
    </source>
</evidence>
<reference evidence="1 2" key="1">
    <citation type="journal article" date="2010" name="Science">
        <title>Genomic comparison of the ants Camponotus floridanus and Harpegnathos saltator.</title>
        <authorList>
            <person name="Bonasio R."/>
            <person name="Zhang G."/>
            <person name="Ye C."/>
            <person name="Mutti N.S."/>
            <person name="Fang X."/>
            <person name="Qin N."/>
            <person name="Donahue G."/>
            <person name="Yang P."/>
            <person name="Li Q."/>
            <person name="Li C."/>
            <person name="Zhang P."/>
            <person name="Huang Z."/>
            <person name="Berger S.L."/>
            <person name="Reinberg D."/>
            <person name="Wang J."/>
            <person name="Liebig J."/>
        </authorList>
    </citation>
    <scope>NUCLEOTIDE SEQUENCE [LARGE SCALE GENOMIC DNA]</scope>
    <source>
        <strain evidence="1 2">R22 G/1</strain>
    </source>
</reference>
<organism evidence="2">
    <name type="scientific">Harpegnathos saltator</name>
    <name type="common">Jerdon's jumping ant</name>
    <dbReference type="NCBI Taxonomy" id="610380"/>
    <lineage>
        <taxon>Eukaryota</taxon>
        <taxon>Metazoa</taxon>
        <taxon>Ecdysozoa</taxon>
        <taxon>Arthropoda</taxon>
        <taxon>Hexapoda</taxon>
        <taxon>Insecta</taxon>
        <taxon>Pterygota</taxon>
        <taxon>Neoptera</taxon>
        <taxon>Endopterygota</taxon>
        <taxon>Hymenoptera</taxon>
        <taxon>Apocrita</taxon>
        <taxon>Aculeata</taxon>
        <taxon>Formicoidea</taxon>
        <taxon>Formicidae</taxon>
        <taxon>Ponerinae</taxon>
        <taxon>Ponerini</taxon>
        <taxon>Harpegnathos</taxon>
    </lineage>
</organism>
<gene>
    <name evidence="1" type="ORF">EAI_10200</name>
</gene>
<keyword evidence="2" id="KW-1185">Reference proteome</keyword>
<keyword evidence="1" id="KW-0489">Methyltransferase</keyword>
<dbReference type="OMA" id="DQWIASK"/>
<sequence length="100" mass="11544">VILHDNAKPHATEATKETILHLSWEIFPHAAYSSNLTLSNFHLFQSMQHALPDTHFSTVDDVRNFINDFVASKPPSFYCDGIRRLPNKWRKSIDNNGVYF</sequence>
<dbReference type="PANTHER" id="PTHR46060">
    <property type="entry name" value="MARINER MOS1 TRANSPOSASE-LIKE PROTEIN"/>
    <property type="match status" value="1"/>
</dbReference>
<proteinExistence type="predicted"/>
<dbReference type="PANTHER" id="PTHR46060:SF3">
    <property type="entry name" value="PROTEIN GVQW3"/>
    <property type="match status" value="1"/>
</dbReference>
<keyword evidence="1" id="KW-0808">Transferase</keyword>
<dbReference type="AlphaFoldDB" id="E2BYQ0"/>
<evidence type="ECO:0000313" key="1">
    <source>
        <dbReference type="EMBL" id="EFN79204.1"/>
    </source>
</evidence>
<dbReference type="EMBL" id="GL451499">
    <property type="protein sequence ID" value="EFN79204.1"/>
    <property type="molecule type" value="Genomic_DNA"/>
</dbReference>
<protein>
    <submittedName>
        <fullName evidence="1">Histone-lysine N-methyltransferase SETMAR</fullName>
    </submittedName>
</protein>
<dbReference type="GO" id="GO:0003676">
    <property type="term" value="F:nucleic acid binding"/>
    <property type="evidence" value="ECO:0007669"/>
    <property type="project" value="InterPro"/>
</dbReference>
<dbReference type="InterPro" id="IPR036397">
    <property type="entry name" value="RNaseH_sf"/>
</dbReference>
<dbReference type="InParanoid" id="E2BYQ0"/>
<dbReference type="STRING" id="610380.E2BYQ0"/>
<feature type="non-terminal residue" evidence="1">
    <location>
        <position position="100"/>
    </location>
</feature>
<dbReference type="GO" id="GO:0008168">
    <property type="term" value="F:methyltransferase activity"/>
    <property type="evidence" value="ECO:0007669"/>
    <property type="project" value="UniProtKB-KW"/>
</dbReference>
<dbReference type="Gene3D" id="3.30.420.10">
    <property type="entry name" value="Ribonuclease H-like superfamily/Ribonuclease H"/>
    <property type="match status" value="1"/>
</dbReference>
<dbReference type="InterPro" id="IPR052709">
    <property type="entry name" value="Transposase-MT_Hybrid"/>
</dbReference>
<dbReference type="Proteomes" id="UP000008237">
    <property type="component" value="Unassembled WGS sequence"/>
</dbReference>
<dbReference type="GO" id="GO:0032259">
    <property type="term" value="P:methylation"/>
    <property type="evidence" value="ECO:0007669"/>
    <property type="project" value="UniProtKB-KW"/>
</dbReference>